<proteinExistence type="predicted"/>
<name>A0A7S4LCP3_9EUGL</name>
<reference evidence="1" key="1">
    <citation type="submission" date="2021-01" db="EMBL/GenBank/DDBJ databases">
        <authorList>
            <person name="Corre E."/>
            <person name="Pelletier E."/>
            <person name="Niang G."/>
            <person name="Scheremetjew M."/>
            <person name="Finn R."/>
            <person name="Kale V."/>
            <person name="Holt S."/>
            <person name="Cochrane G."/>
            <person name="Meng A."/>
            <person name="Brown T."/>
            <person name="Cohen L."/>
        </authorList>
    </citation>
    <scope>NUCLEOTIDE SEQUENCE</scope>
    <source>
        <strain evidence="1">CCMP1594</strain>
    </source>
</reference>
<gene>
    <name evidence="1" type="ORF">EGYM00163_LOCUS31845</name>
</gene>
<dbReference type="EMBL" id="HBJA01091504">
    <property type="protein sequence ID" value="CAE0820673.1"/>
    <property type="molecule type" value="Transcribed_RNA"/>
</dbReference>
<organism evidence="1">
    <name type="scientific">Eutreptiella gymnastica</name>
    <dbReference type="NCBI Taxonomy" id="73025"/>
    <lineage>
        <taxon>Eukaryota</taxon>
        <taxon>Discoba</taxon>
        <taxon>Euglenozoa</taxon>
        <taxon>Euglenida</taxon>
        <taxon>Spirocuta</taxon>
        <taxon>Euglenophyceae</taxon>
        <taxon>Eutreptiales</taxon>
        <taxon>Eutreptiaceae</taxon>
        <taxon>Eutreptiella</taxon>
    </lineage>
</organism>
<protein>
    <submittedName>
        <fullName evidence="1">Uncharacterized protein</fullName>
    </submittedName>
</protein>
<sequence>MALNAICPPSFPLARTASYQNNSRCRFCNFWNRYSRQGVRGIALLTSDRLDAAHHLDQLATHIMKAKATVVYDASTPASAMTGPLTPDIHTTCPHAQAMHAHGPCLAGSLSRQRTATQCTEVRYLP</sequence>
<dbReference type="AlphaFoldDB" id="A0A7S4LCP3"/>
<accession>A0A7S4LCP3</accession>
<evidence type="ECO:0000313" key="1">
    <source>
        <dbReference type="EMBL" id="CAE0820673.1"/>
    </source>
</evidence>